<organism evidence="4 5">
    <name type="scientific">Mucisphaera calidilacus</name>
    <dbReference type="NCBI Taxonomy" id="2527982"/>
    <lineage>
        <taxon>Bacteria</taxon>
        <taxon>Pseudomonadati</taxon>
        <taxon>Planctomycetota</taxon>
        <taxon>Phycisphaerae</taxon>
        <taxon>Phycisphaerales</taxon>
        <taxon>Phycisphaeraceae</taxon>
        <taxon>Mucisphaera</taxon>
    </lineage>
</organism>
<dbReference type="InterPro" id="IPR002068">
    <property type="entry name" value="A-crystallin/Hsp20_dom"/>
</dbReference>
<dbReference type="Pfam" id="PF00011">
    <property type="entry name" value="HSP20"/>
    <property type="match status" value="1"/>
</dbReference>
<sequence length="138" mass="15298">MDELMETGWFRGDEACSFDSSWSPAINVFRTPTELHVCLDLAGVEPTSISVEFAEGQLVVRGERVCPQPEIVDPSKGRIEVMEIDYGSFVRVIEVPVRLDLTSVRQVYDRGLMHLTLPLVSRTETEIPGSTETPSSVG</sequence>
<dbReference type="Proteomes" id="UP000320386">
    <property type="component" value="Chromosome"/>
</dbReference>
<evidence type="ECO:0000259" key="3">
    <source>
        <dbReference type="PROSITE" id="PS01031"/>
    </source>
</evidence>
<accession>A0A518BXM1</accession>
<dbReference type="PROSITE" id="PS01031">
    <property type="entry name" value="SHSP"/>
    <property type="match status" value="1"/>
</dbReference>
<keyword evidence="5" id="KW-1185">Reference proteome</keyword>
<evidence type="ECO:0000313" key="4">
    <source>
        <dbReference type="EMBL" id="QDU71721.1"/>
    </source>
</evidence>
<dbReference type="AlphaFoldDB" id="A0A518BXM1"/>
<gene>
    <name evidence="4" type="ORF">Pan265_15740</name>
</gene>
<dbReference type="OrthoDB" id="268718at2"/>
<dbReference type="KEGG" id="mcad:Pan265_15740"/>
<comment type="similarity">
    <text evidence="1 2">Belongs to the small heat shock protein (HSP20) family.</text>
</comment>
<dbReference type="Gene3D" id="2.60.40.790">
    <property type="match status" value="1"/>
</dbReference>
<name>A0A518BXM1_9BACT</name>
<evidence type="ECO:0000313" key="5">
    <source>
        <dbReference type="Proteomes" id="UP000320386"/>
    </source>
</evidence>
<reference evidence="4 5" key="1">
    <citation type="submission" date="2019-02" db="EMBL/GenBank/DDBJ databases">
        <title>Deep-cultivation of Planctomycetes and their phenomic and genomic characterization uncovers novel biology.</title>
        <authorList>
            <person name="Wiegand S."/>
            <person name="Jogler M."/>
            <person name="Boedeker C."/>
            <person name="Pinto D."/>
            <person name="Vollmers J."/>
            <person name="Rivas-Marin E."/>
            <person name="Kohn T."/>
            <person name="Peeters S.H."/>
            <person name="Heuer A."/>
            <person name="Rast P."/>
            <person name="Oberbeckmann S."/>
            <person name="Bunk B."/>
            <person name="Jeske O."/>
            <person name="Meyerdierks A."/>
            <person name="Storesund J.E."/>
            <person name="Kallscheuer N."/>
            <person name="Luecker S."/>
            <person name="Lage O.M."/>
            <person name="Pohl T."/>
            <person name="Merkel B.J."/>
            <person name="Hornburger P."/>
            <person name="Mueller R.-W."/>
            <person name="Bruemmer F."/>
            <person name="Labrenz M."/>
            <person name="Spormann A.M."/>
            <person name="Op den Camp H."/>
            <person name="Overmann J."/>
            <person name="Amann R."/>
            <person name="Jetten M.S.M."/>
            <person name="Mascher T."/>
            <person name="Medema M.H."/>
            <person name="Devos D.P."/>
            <person name="Kaster A.-K."/>
            <person name="Ovreas L."/>
            <person name="Rohde M."/>
            <person name="Galperin M.Y."/>
            <person name="Jogler C."/>
        </authorList>
    </citation>
    <scope>NUCLEOTIDE SEQUENCE [LARGE SCALE GENOMIC DNA]</scope>
    <source>
        <strain evidence="4 5">Pan265</strain>
    </source>
</reference>
<dbReference type="CDD" id="cd06464">
    <property type="entry name" value="ACD_sHsps-like"/>
    <property type="match status" value="1"/>
</dbReference>
<feature type="domain" description="SHSP" evidence="3">
    <location>
        <begin position="17"/>
        <end position="136"/>
    </location>
</feature>
<proteinExistence type="inferred from homology"/>
<evidence type="ECO:0000256" key="1">
    <source>
        <dbReference type="PROSITE-ProRule" id="PRU00285"/>
    </source>
</evidence>
<dbReference type="InterPro" id="IPR008978">
    <property type="entry name" value="HSP20-like_chaperone"/>
</dbReference>
<protein>
    <submittedName>
        <fullName evidence="4">Hsp20/alpha crystallin family protein</fullName>
    </submittedName>
</protein>
<dbReference type="SUPFAM" id="SSF49764">
    <property type="entry name" value="HSP20-like chaperones"/>
    <property type="match status" value="1"/>
</dbReference>
<evidence type="ECO:0000256" key="2">
    <source>
        <dbReference type="RuleBase" id="RU003616"/>
    </source>
</evidence>
<dbReference type="EMBL" id="CP036280">
    <property type="protein sequence ID" value="QDU71721.1"/>
    <property type="molecule type" value="Genomic_DNA"/>
</dbReference>